<dbReference type="Gene3D" id="2.160.20.70">
    <property type="match status" value="1"/>
</dbReference>
<evidence type="ECO:0000259" key="8">
    <source>
        <dbReference type="Pfam" id="PF22642"/>
    </source>
</evidence>
<dbReference type="eggNOG" id="COG0850">
    <property type="taxonomic scope" value="Bacteria"/>
</dbReference>
<dbReference type="SUPFAM" id="SSF63848">
    <property type="entry name" value="Cell-division inhibitor MinC, C-terminal domain"/>
    <property type="match status" value="1"/>
</dbReference>
<keyword evidence="4 6" id="KW-0131">Cell cycle</keyword>
<keyword evidence="2 6" id="KW-0132">Cell division</keyword>
<dbReference type="AlphaFoldDB" id="A0A0A3HVU4"/>
<keyword evidence="3 6" id="KW-0717">Septation</keyword>
<comment type="caution">
    <text evidence="9">The sequence shown here is derived from an EMBL/GenBank/DDBJ whole genome shotgun (WGS) entry which is preliminary data.</text>
</comment>
<dbReference type="InterPro" id="IPR055219">
    <property type="entry name" value="MinC_N_1"/>
</dbReference>
<dbReference type="GO" id="GO:0000902">
    <property type="term" value="P:cell morphogenesis"/>
    <property type="evidence" value="ECO:0007669"/>
    <property type="project" value="InterPro"/>
</dbReference>
<evidence type="ECO:0000256" key="1">
    <source>
        <dbReference type="ARBA" id="ARBA00006291"/>
    </source>
</evidence>
<dbReference type="PANTHER" id="PTHR34108:SF1">
    <property type="entry name" value="SEPTUM SITE-DETERMINING PROTEIN MINC"/>
    <property type="match status" value="1"/>
</dbReference>
<dbReference type="InterPro" id="IPR013033">
    <property type="entry name" value="MinC"/>
</dbReference>
<evidence type="ECO:0000256" key="5">
    <source>
        <dbReference type="ARBA" id="ARBA00046874"/>
    </source>
</evidence>
<evidence type="ECO:0000259" key="7">
    <source>
        <dbReference type="Pfam" id="PF03775"/>
    </source>
</evidence>
<dbReference type="InterPro" id="IPR005526">
    <property type="entry name" value="Septum_form_inhib_MinC_C"/>
</dbReference>
<feature type="domain" description="Septum site-determining protein MinC N-terminal" evidence="8">
    <location>
        <begin position="6"/>
        <end position="79"/>
    </location>
</feature>
<dbReference type="Pfam" id="PF03775">
    <property type="entry name" value="MinC_C"/>
    <property type="match status" value="1"/>
</dbReference>
<dbReference type="Gene3D" id="3.30.160.540">
    <property type="match status" value="1"/>
</dbReference>
<dbReference type="GO" id="GO:1901891">
    <property type="term" value="P:regulation of cell septum assembly"/>
    <property type="evidence" value="ECO:0007669"/>
    <property type="project" value="InterPro"/>
</dbReference>
<evidence type="ECO:0000256" key="6">
    <source>
        <dbReference type="HAMAP-Rule" id="MF_00267"/>
    </source>
</evidence>
<dbReference type="GO" id="GO:0000917">
    <property type="term" value="P:division septum assembly"/>
    <property type="evidence" value="ECO:0007669"/>
    <property type="project" value="UniProtKB-KW"/>
</dbReference>
<dbReference type="PANTHER" id="PTHR34108">
    <property type="entry name" value="SEPTUM SITE-DETERMINING PROTEIN MINC"/>
    <property type="match status" value="1"/>
</dbReference>
<comment type="subunit">
    <text evidence="5 6">Interacts with MinD and FtsZ.</text>
</comment>
<dbReference type="RefSeq" id="WP_036201722.1">
    <property type="nucleotide sequence ID" value="NZ_AVCY01000002.1"/>
</dbReference>
<accession>A0A0A3HVU4</accession>
<evidence type="ECO:0000313" key="9">
    <source>
        <dbReference type="EMBL" id="KGR74433.1"/>
    </source>
</evidence>
<dbReference type="OrthoDB" id="9790810at2"/>
<name>A0A0A3HVU4_9BACL</name>
<sequence length="222" mass="24398">MNKQLVHIKGTKAGLVLRLDDQCAYADLVEELERKVSEGGIDGKVDVQLHLGHRYLLEAQQKELIEIVQGPGNMHVSKVHSDVITIEESNEKVLSDQSETYIGIIRSGQIIKTDGDIVVIGDVNPNGKIEAGGSIFVLGNLRGIAHAGVKGNKEAIIVASHFEPTHVLIDDQIETMSNEKPFVKDNAEQIFAYINRDGIISYERVQEVRKIRPLLSTIKGGS</sequence>
<dbReference type="Pfam" id="PF22642">
    <property type="entry name" value="MinC_N_1"/>
    <property type="match status" value="1"/>
</dbReference>
<gene>
    <name evidence="6" type="primary">minC</name>
    <name evidence="9" type="ORF">CD33_15145</name>
</gene>
<dbReference type="Proteomes" id="UP000030408">
    <property type="component" value="Unassembled WGS sequence"/>
</dbReference>
<dbReference type="HAMAP" id="MF_00267">
    <property type="entry name" value="MinC"/>
    <property type="match status" value="1"/>
</dbReference>
<evidence type="ECO:0000256" key="2">
    <source>
        <dbReference type="ARBA" id="ARBA00022618"/>
    </source>
</evidence>
<keyword evidence="10" id="KW-1185">Reference proteome</keyword>
<organism evidence="9 10">
    <name type="scientific">Ureibacillus sinduriensis BLB-1 = JCM 15800</name>
    <dbReference type="NCBI Taxonomy" id="1384057"/>
    <lineage>
        <taxon>Bacteria</taxon>
        <taxon>Bacillati</taxon>
        <taxon>Bacillota</taxon>
        <taxon>Bacilli</taxon>
        <taxon>Bacillales</taxon>
        <taxon>Caryophanaceae</taxon>
        <taxon>Ureibacillus</taxon>
    </lineage>
</organism>
<dbReference type="InterPro" id="IPR036145">
    <property type="entry name" value="MinC_C_sf"/>
</dbReference>
<comment type="function">
    <text evidence="6">Cell division inhibitor that blocks the formation of polar Z ring septums. Rapidly oscillates between the poles of the cell to destabilize FtsZ filaments that have formed before they mature into polar Z rings. Prevents FtsZ polymerization.</text>
</comment>
<dbReference type="EMBL" id="JPVO01000054">
    <property type="protein sequence ID" value="KGR74433.1"/>
    <property type="molecule type" value="Genomic_DNA"/>
</dbReference>
<evidence type="ECO:0000256" key="3">
    <source>
        <dbReference type="ARBA" id="ARBA00023210"/>
    </source>
</evidence>
<protein>
    <recommendedName>
        <fullName evidence="6">Probable septum site-determining protein MinC</fullName>
    </recommendedName>
</protein>
<reference evidence="9 10" key="1">
    <citation type="submission" date="2014-02" db="EMBL/GenBank/DDBJ databases">
        <title>Draft genome sequence of Lysinibacillus sinduriensis JCM 15800.</title>
        <authorList>
            <person name="Zhang F."/>
            <person name="Wang G."/>
            <person name="Zhang L."/>
        </authorList>
    </citation>
    <scope>NUCLEOTIDE SEQUENCE [LARGE SCALE GENOMIC DNA]</scope>
    <source>
        <strain evidence="9 10">JCM 15800</strain>
    </source>
</reference>
<feature type="domain" description="Septum formation inhibitor MinC C-terminal" evidence="7">
    <location>
        <begin position="104"/>
        <end position="197"/>
    </location>
</feature>
<dbReference type="STRING" id="1384057.CD33_15145"/>
<dbReference type="InterPro" id="IPR016098">
    <property type="entry name" value="CAP/MinC_C"/>
</dbReference>
<evidence type="ECO:0000256" key="4">
    <source>
        <dbReference type="ARBA" id="ARBA00023306"/>
    </source>
</evidence>
<proteinExistence type="inferred from homology"/>
<comment type="similarity">
    <text evidence="1 6">Belongs to the MinC family.</text>
</comment>
<evidence type="ECO:0000313" key="10">
    <source>
        <dbReference type="Proteomes" id="UP000030408"/>
    </source>
</evidence>